<dbReference type="HOGENOM" id="CLU_2979777_0_0_1"/>
<reference evidence="1 2" key="1">
    <citation type="submission" date="2014-04" db="EMBL/GenBank/DDBJ databases">
        <authorList>
            <consortium name="DOE Joint Genome Institute"/>
            <person name="Kuo A."/>
            <person name="Kohler A."/>
            <person name="Jargeat P."/>
            <person name="Nagy L.G."/>
            <person name="Floudas D."/>
            <person name="Copeland A."/>
            <person name="Barry K.W."/>
            <person name="Cichocki N."/>
            <person name="Veneault-Fourrey C."/>
            <person name="LaButti K."/>
            <person name="Lindquist E.A."/>
            <person name="Lipzen A."/>
            <person name="Lundell T."/>
            <person name="Morin E."/>
            <person name="Murat C."/>
            <person name="Sun H."/>
            <person name="Tunlid A."/>
            <person name="Henrissat B."/>
            <person name="Grigoriev I.V."/>
            <person name="Hibbett D.S."/>
            <person name="Martin F."/>
            <person name="Nordberg H.P."/>
            <person name="Cantor M.N."/>
            <person name="Hua S.X."/>
        </authorList>
    </citation>
    <scope>NUCLEOTIDE SEQUENCE [LARGE SCALE GENOMIC DNA]</scope>
    <source>
        <strain evidence="1 2">Ve08.2h10</strain>
    </source>
</reference>
<keyword evidence="2" id="KW-1185">Reference proteome</keyword>
<dbReference type="InParanoid" id="A0A0D0CCC2"/>
<reference evidence="2" key="2">
    <citation type="submission" date="2015-01" db="EMBL/GenBank/DDBJ databases">
        <title>Evolutionary Origins and Diversification of the Mycorrhizal Mutualists.</title>
        <authorList>
            <consortium name="DOE Joint Genome Institute"/>
            <consortium name="Mycorrhizal Genomics Consortium"/>
            <person name="Kohler A."/>
            <person name="Kuo A."/>
            <person name="Nagy L.G."/>
            <person name="Floudas D."/>
            <person name="Copeland A."/>
            <person name="Barry K.W."/>
            <person name="Cichocki N."/>
            <person name="Veneault-Fourrey C."/>
            <person name="LaButti K."/>
            <person name="Lindquist E.A."/>
            <person name="Lipzen A."/>
            <person name="Lundell T."/>
            <person name="Morin E."/>
            <person name="Murat C."/>
            <person name="Riley R."/>
            <person name="Ohm R."/>
            <person name="Sun H."/>
            <person name="Tunlid A."/>
            <person name="Henrissat B."/>
            <person name="Grigoriev I.V."/>
            <person name="Hibbett D.S."/>
            <person name="Martin F."/>
        </authorList>
    </citation>
    <scope>NUCLEOTIDE SEQUENCE [LARGE SCALE GENOMIC DNA]</scope>
    <source>
        <strain evidence="2">Ve08.2h10</strain>
    </source>
</reference>
<sequence>MSIVMIHVTATSTHVSPMIETRRYPSSSDIMLGYKTHSSLRKHLLSNSHFCPSVASSL</sequence>
<dbReference type="EMBL" id="KN830058">
    <property type="protein sequence ID" value="KIK73143.1"/>
    <property type="molecule type" value="Genomic_DNA"/>
</dbReference>
<dbReference type="Proteomes" id="UP000054538">
    <property type="component" value="Unassembled WGS sequence"/>
</dbReference>
<gene>
    <name evidence="1" type="ORF">PAXRUDRAFT_611873</name>
</gene>
<name>A0A0D0CCC2_9AGAM</name>
<proteinExistence type="predicted"/>
<protein>
    <submittedName>
        <fullName evidence="1">Unplaced genomic scaffold scaffold_5236, whole genome shotgun sequence</fullName>
    </submittedName>
</protein>
<dbReference type="AlphaFoldDB" id="A0A0D0CCC2"/>
<accession>A0A0D0CCC2</accession>
<evidence type="ECO:0000313" key="1">
    <source>
        <dbReference type="EMBL" id="KIK73143.1"/>
    </source>
</evidence>
<evidence type="ECO:0000313" key="2">
    <source>
        <dbReference type="Proteomes" id="UP000054538"/>
    </source>
</evidence>
<organism evidence="1 2">
    <name type="scientific">Paxillus rubicundulus Ve08.2h10</name>
    <dbReference type="NCBI Taxonomy" id="930991"/>
    <lineage>
        <taxon>Eukaryota</taxon>
        <taxon>Fungi</taxon>
        <taxon>Dikarya</taxon>
        <taxon>Basidiomycota</taxon>
        <taxon>Agaricomycotina</taxon>
        <taxon>Agaricomycetes</taxon>
        <taxon>Agaricomycetidae</taxon>
        <taxon>Boletales</taxon>
        <taxon>Paxilineae</taxon>
        <taxon>Paxillaceae</taxon>
        <taxon>Paxillus</taxon>
    </lineage>
</organism>